<dbReference type="STRING" id="126156.SAMN05421670_3687"/>
<dbReference type="PANTHER" id="PTHR41260:SF1">
    <property type="entry name" value="PROTEIN ECSC"/>
    <property type="match status" value="1"/>
</dbReference>
<evidence type="ECO:0000313" key="1">
    <source>
        <dbReference type="EMBL" id="SFQ73098.1"/>
    </source>
</evidence>
<dbReference type="PANTHER" id="PTHR41260">
    <property type="entry name" value="PROTEIN ECSC"/>
    <property type="match status" value="1"/>
</dbReference>
<dbReference type="OrthoDB" id="1705901at2"/>
<dbReference type="Pfam" id="PF12787">
    <property type="entry name" value="EcsC"/>
    <property type="match status" value="1"/>
</dbReference>
<protein>
    <submittedName>
        <fullName evidence="1">EcsC protein family protein</fullName>
    </submittedName>
</protein>
<evidence type="ECO:0000313" key="2">
    <source>
        <dbReference type="Proteomes" id="UP000198734"/>
    </source>
</evidence>
<dbReference type="Proteomes" id="UP000198734">
    <property type="component" value="Unassembled WGS sequence"/>
</dbReference>
<dbReference type="EMBL" id="FOXU01000009">
    <property type="protein sequence ID" value="SFQ73098.1"/>
    <property type="molecule type" value="Genomic_DNA"/>
</dbReference>
<name>A0A1I6AWL8_9BACI</name>
<gene>
    <name evidence="1" type="ORF">SAMN05421670_3687</name>
</gene>
<keyword evidence="2" id="KW-1185">Reference proteome</keyword>
<dbReference type="RefSeq" id="WP_093538313.1">
    <property type="nucleotide sequence ID" value="NZ_FOXU01000009.1"/>
</dbReference>
<dbReference type="AlphaFoldDB" id="A0A1I6AWL8"/>
<dbReference type="InterPro" id="IPR024787">
    <property type="entry name" value="EcsC"/>
</dbReference>
<organism evidence="1 2">
    <name type="scientific">Psychrobacillus psychrotolerans</name>
    <dbReference type="NCBI Taxonomy" id="126156"/>
    <lineage>
        <taxon>Bacteria</taxon>
        <taxon>Bacillati</taxon>
        <taxon>Bacillota</taxon>
        <taxon>Bacilli</taxon>
        <taxon>Bacillales</taxon>
        <taxon>Bacillaceae</taxon>
        <taxon>Psychrobacillus</taxon>
    </lineage>
</organism>
<reference evidence="2" key="1">
    <citation type="submission" date="2016-10" db="EMBL/GenBank/DDBJ databases">
        <authorList>
            <person name="Varghese N."/>
            <person name="Submissions S."/>
        </authorList>
    </citation>
    <scope>NUCLEOTIDE SEQUENCE [LARGE SCALE GENOMIC DNA]</scope>
    <source>
        <strain evidence="2">DSM 11706</strain>
    </source>
</reference>
<sequence>MDTYRWKVEEELFLWKRKMRKRTGLIGRTSKNVQTKVNGLIPEKVHQVITESIKNMVKVTLVGSNIKMKKRLPLELNLQERDELLQEKLTTFRKTAVVEGAGTGAGGILLGLADFPLLLSIKMKFLFEAATVYGFDTDEYEERLYILHIFLLAFSSEEKRKETLEIMEHWEQQKSLVGEMDWRDFQQEYRDYIDLVKMLQLLPGIGAMVGAVANYNLLDQLGETAMNSYRLRLLSKNGLEITKGIDFNN</sequence>
<proteinExistence type="predicted"/>
<accession>A0A1I6AWL8</accession>